<evidence type="ECO:0000313" key="2">
    <source>
        <dbReference type="EMBL" id="CAE7369722.1"/>
    </source>
</evidence>
<feature type="compositionally biased region" description="Polar residues" evidence="1">
    <location>
        <begin position="30"/>
        <end position="48"/>
    </location>
</feature>
<evidence type="ECO:0000313" key="3">
    <source>
        <dbReference type="Proteomes" id="UP000604046"/>
    </source>
</evidence>
<organism evidence="2 3">
    <name type="scientific">Symbiodinium natans</name>
    <dbReference type="NCBI Taxonomy" id="878477"/>
    <lineage>
        <taxon>Eukaryota</taxon>
        <taxon>Sar</taxon>
        <taxon>Alveolata</taxon>
        <taxon>Dinophyceae</taxon>
        <taxon>Suessiales</taxon>
        <taxon>Symbiodiniaceae</taxon>
        <taxon>Symbiodinium</taxon>
    </lineage>
</organism>
<feature type="region of interest" description="Disordered" evidence="1">
    <location>
        <begin position="29"/>
        <end position="92"/>
    </location>
</feature>
<name>A0A812Q0C6_9DINO</name>
<dbReference type="Proteomes" id="UP000604046">
    <property type="component" value="Unassembled WGS sequence"/>
</dbReference>
<keyword evidence="3" id="KW-1185">Reference proteome</keyword>
<dbReference type="AlphaFoldDB" id="A0A812Q0C6"/>
<gene>
    <name evidence="2" type="ORF">SNAT2548_LOCUS20156</name>
</gene>
<protein>
    <submittedName>
        <fullName evidence="2">Uncharacterized protein</fullName>
    </submittedName>
</protein>
<reference evidence="2" key="1">
    <citation type="submission" date="2021-02" db="EMBL/GenBank/DDBJ databases">
        <authorList>
            <person name="Dougan E. K."/>
            <person name="Rhodes N."/>
            <person name="Thang M."/>
            <person name="Chan C."/>
        </authorList>
    </citation>
    <scope>NUCLEOTIDE SEQUENCE</scope>
</reference>
<evidence type="ECO:0000256" key="1">
    <source>
        <dbReference type="SAM" id="MobiDB-lite"/>
    </source>
</evidence>
<feature type="compositionally biased region" description="Basic and acidic residues" evidence="1">
    <location>
        <begin position="49"/>
        <end position="60"/>
    </location>
</feature>
<accession>A0A812Q0C6</accession>
<proteinExistence type="predicted"/>
<feature type="compositionally biased region" description="Basic residues" evidence="1">
    <location>
        <begin position="76"/>
        <end position="88"/>
    </location>
</feature>
<dbReference type="EMBL" id="CAJNDS010002201">
    <property type="protein sequence ID" value="CAE7369722.1"/>
    <property type="molecule type" value="Genomic_DNA"/>
</dbReference>
<comment type="caution">
    <text evidence="2">The sequence shown here is derived from an EMBL/GenBank/DDBJ whole genome shotgun (WGS) entry which is preliminary data.</text>
</comment>
<feature type="region of interest" description="Disordered" evidence="1">
    <location>
        <begin position="98"/>
        <end position="117"/>
    </location>
</feature>
<feature type="compositionally biased region" description="Polar residues" evidence="1">
    <location>
        <begin position="101"/>
        <end position="117"/>
    </location>
</feature>
<sequence length="117" mass="13076">MKHFLKGSSQLCPEMNTLKHRHAHMRRIKTANQDGNAVNTAWRHTSPTESERNWHHEAGQAKKCPHGSPDIQPHNLHNRGAHHTKRAGRLASVPLLEPLSLGQSMSTSQVCNTSTKP</sequence>